<feature type="region of interest" description="Disordered" evidence="1">
    <location>
        <begin position="430"/>
        <end position="466"/>
    </location>
</feature>
<evidence type="ECO:0000313" key="2">
    <source>
        <dbReference type="EMBL" id="PHJ21098.1"/>
    </source>
</evidence>
<feature type="compositionally biased region" description="Basic and acidic residues" evidence="1">
    <location>
        <begin position="55"/>
        <end position="71"/>
    </location>
</feature>
<sequence>MTTSRQKCAGWEEAQDGAASLFQPAISAVSSMMASFSRDLSGVDRMDVHERLYREAEQNRKRRQELDKVDSGSHSTRRRAKPCPTNDDKLYLHAEWKRQHLNELQRRADEQLQAVREAPKLGARSRAIYRKKLLKELRSAVDRCQPDTPGSPTIQASLIGSLFQYMGIFREDHIGESYSQQNASPAESVPDCEPAKVQQNLAMSIVRSLHAQNRLAAEKKLAQKLSEKLDVEETGRIPVDRLFSFLAAVTTEQPTHCRWAVGGCSPQRTADTEGVLEAAKEIHALGTYSFNQGSSTPARPSMETLSTTELRHLQELDKEMPRLIRAFAQLMLTRERKRERMPVPTKVLLPAAAGLFPGGPLGTCIRRRAATPRQICRVLGRSHTTESQTMSCRPCFLSSVSTGLVEAVTAALDGVTFHPQTNPQSAAIVRDAQDRQPQGQRRVSLPDRLRARGKPTTLKQSGGSVS</sequence>
<feature type="region of interest" description="Disordered" evidence="1">
    <location>
        <begin position="55"/>
        <end position="86"/>
    </location>
</feature>
<evidence type="ECO:0000256" key="1">
    <source>
        <dbReference type="SAM" id="MobiDB-lite"/>
    </source>
</evidence>
<protein>
    <submittedName>
        <fullName evidence="2">Uncharacterized protein</fullName>
    </submittedName>
</protein>
<keyword evidence="3" id="KW-1185">Reference proteome</keyword>
<dbReference type="OrthoDB" id="329582at2759"/>
<gene>
    <name evidence="2" type="ORF">CSUI_005054</name>
</gene>
<dbReference type="AlphaFoldDB" id="A0A2C6KYD8"/>
<evidence type="ECO:0000313" key="3">
    <source>
        <dbReference type="Proteomes" id="UP000221165"/>
    </source>
</evidence>
<reference evidence="2 3" key="1">
    <citation type="journal article" date="2017" name="Int. J. Parasitol.">
        <title>The genome of the protozoan parasite Cystoisospora suis and a reverse vaccinology approach to identify vaccine candidates.</title>
        <authorList>
            <person name="Palmieri N."/>
            <person name="Shrestha A."/>
            <person name="Ruttkowski B."/>
            <person name="Beck T."/>
            <person name="Vogl C."/>
            <person name="Tomley F."/>
            <person name="Blake D.P."/>
            <person name="Joachim A."/>
        </authorList>
    </citation>
    <scope>NUCLEOTIDE SEQUENCE [LARGE SCALE GENOMIC DNA]</scope>
    <source>
        <strain evidence="2 3">Wien I</strain>
    </source>
</reference>
<organism evidence="2 3">
    <name type="scientific">Cystoisospora suis</name>
    <dbReference type="NCBI Taxonomy" id="483139"/>
    <lineage>
        <taxon>Eukaryota</taxon>
        <taxon>Sar</taxon>
        <taxon>Alveolata</taxon>
        <taxon>Apicomplexa</taxon>
        <taxon>Conoidasida</taxon>
        <taxon>Coccidia</taxon>
        <taxon>Eucoccidiorida</taxon>
        <taxon>Eimeriorina</taxon>
        <taxon>Sarcocystidae</taxon>
        <taxon>Cystoisospora</taxon>
    </lineage>
</organism>
<proteinExistence type="predicted"/>
<dbReference type="Proteomes" id="UP000221165">
    <property type="component" value="Unassembled WGS sequence"/>
</dbReference>
<dbReference type="RefSeq" id="XP_067922782.1">
    <property type="nucleotide sequence ID" value="XM_068065234.1"/>
</dbReference>
<feature type="compositionally biased region" description="Polar residues" evidence="1">
    <location>
        <begin position="457"/>
        <end position="466"/>
    </location>
</feature>
<name>A0A2C6KYD8_9APIC</name>
<dbReference type="VEuPathDB" id="ToxoDB:CSUI_005054"/>
<dbReference type="EMBL" id="MIGC01002418">
    <property type="protein sequence ID" value="PHJ21098.1"/>
    <property type="molecule type" value="Genomic_DNA"/>
</dbReference>
<accession>A0A2C6KYD8</accession>
<dbReference type="GeneID" id="94428445"/>
<comment type="caution">
    <text evidence="2">The sequence shown here is derived from an EMBL/GenBank/DDBJ whole genome shotgun (WGS) entry which is preliminary data.</text>
</comment>